<dbReference type="PANTHER" id="PTHR46847:SF1">
    <property type="entry name" value="D-ALLOSE-BINDING PERIPLASMIC PROTEIN-RELATED"/>
    <property type="match status" value="1"/>
</dbReference>
<organism evidence="5 6">
    <name type="scientific">Skermania pinensis</name>
    <dbReference type="NCBI Taxonomy" id="39122"/>
    <lineage>
        <taxon>Bacteria</taxon>
        <taxon>Bacillati</taxon>
        <taxon>Actinomycetota</taxon>
        <taxon>Actinomycetes</taxon>
        <taxon>Mycobacteriales</taxon>
        <taxon>Gordoniaceae</taxon>
        <taxon>Skermania</taxon>
    </lineage>
</organism>
<dbReference type="RefSeq" id="WP_066473199.1">
    <property type="nucleotide sequence ID" value="NZ_CBCRUZ010000013.1"/>
</dbReference>
<evidence type="ECO:0000256" key="3">
    <source>
        <dbReference type="ARBA" id="ARBA00022729"/>
    </source>
</evidence>
<dbReference type="InterPro" id="IPR025997">
    <property type="entry name" value="SBP_2_dom"/>
</dbReference>
<dbReference type="Pfam" id="PF13407">
    <property type="entry name" value="Peripla_BP_4"/>
    <property type="match status" value="1"/>
</dbReference>
<name>A0ABX8SDU1_9ACTN</name>
<protein>
    <submittedName>
        <fullName evidence="5">Sugar ABC transporter substrate-binding protein</fullName>
    </submittedName>
</protein>
<dbReference type="Proteomes" id="UP000887023">
    <property type="component" value="Chromosome"/>
</dbReference>
<proteinExistence type="inferred from homology"/>
<comment type="subcellular location">
    <subcellularLocation>
        <location evidence="1">Cell envelope</location>
    </subcellularLocation>
</comment>
<comment type="similarity">
    <text evidence="2">Belongs to the bacterial solute-binding protein 2 family.</text>
</comment>
<dbReference type="InterPro" id="IPR028082">
    <property type="entry name" value="Peripla_BP_I"/>
</dbReference>
<dbReference type="PANTHER" id="PTHR46847">
    <property type="entry name" value="D-ALLOSE-BINDING PERIPLASMIC PROTEIN-RELATED"/>
    <property type="match status" value="1"/>
</dbReference>
<dbReference type="Gene3D" id="3.40.50.2300">
    <property type="match status" value="2"/>
</dbReference>
<keyword evidence="3" id="KW-0732">Signal</keyword>
<evidence type="ECO:0000256" key="2">
    <source>
        <dbReference type="ARBA" id="ARBA00007639"/>
    </source>
</evidence>
<evidence type="ECO:0000313" key="6">
    <source>
        <dbReference type="Proteomes" id="UP000887023"/>
    </source>
</evidence>
<keyword evidence="6" id="KW-1185">Reference proteome</keyword>
<feature type="domain" description="Periplasmic binding protein" evidence="4">
    <location>
        <begin position="27"/>
        <end position="250"/>
    </location>
</feature>
<dbReference type="EMBL" id="CP079105">
    <property type="protein sequence ID" value="QXQ15124.1"/>
    <property type="molecule type" value="Genomic_DNA"/>
</dbReference>
<gene>
    <name evidence="5" type="ORF">KV203_07200</name>
</gene>
<evidence type="ECO:0000313" key="5">
    <source>
        <dbReference type="EMBL" id="QXQ15124.1"/>
    </source>
</evidence>
<reference evidence="5" key="1">
    <citation type="submission" date="2021-07" db="EMBL/GenBank/DDBJ databases">
        <title>Candidatus Kaistella beijingensis sp. nov. isolated from a municipal wastewater treatment plant is involved in sludge foaming.</title>
        <authorList>
            <person name="Song Y."/>
            <person name="Liu S.-J."/>
        </authorList>
    </citation>
    <scope>NUCLEOTIDE SEQUENCE</scope>
    <source>
        <strain evidence="5">DSM 43998</strain>
    </source>
</reference>
<accession>A0ABX8SDU1</accession>
<dbReference type="SUPFAM" id="SSF53822">
    <property type="entry name" value="Periplasmic binding protein-like I"/>
    <property type="match status" value="1"/>
</dbReference>
<evidence type="ECO:0000259" key="4">
    <source>
        <dbReference type="Pfam" id="PF13407"/>
    </source>
</evidence>
<sequence>MLIPNRQLTISRELAAGYEAGAGQVPGISPFVDGPDSADATRAVEIFNRLARTSPAGVSFFNLYSELFEELPDAAAAGVPLIAVANPVSDTNVVTLFVGNDNYDIGRVLARTVLDQLGPWTRTGKVVLGTPVPGASVFDLRVSGIRREIAALRPDMTVLGPFDSKSDPLANRAAWSVLVEAHRDAVAFIGAGDVDSFTLGQLRLERDGMWRAGAFSLDPRILDWIAAGDLVTVSPEHFLQGAIAGQLQAECAAGHRDLPRGWVYVPGRVVTSENVAAIRARQESDRDLRVNLLPQSSAIVADLDAHLRPLDSIRSSR</sequence>
<evidence type="ECO:0000256" key="1">
    <source>
        <dbReference type="ARBA" id="ARBA00004196"/>
    </source>
</evidence>